<evidence type="ECO:0000313" key="1">
    <source>
        <dbReference type="EMBL" id="KAH0577165.1"/>
    </source>
</evidence>
<name>A0A9P8LZH8_9EUKA</name>
<proteinExistence type="predicted"/>
<dbReference type="KEGG" id="ssao:94294539"/>
<dbReference type="RefSeq" id="XP_067767938.1">
    <property type="nucleotide sequence ID" value="XM_067904456.1"/>
</dbReference>
<accession>A0A9P8LZH8</accession>
<keyword evidence="2" id="KW-1185">Reference proteome</keyword>
<sequence>MPFLVGNLVLFEGRPYYITEFINSRCFYIQNHSERLVKRPKDVRLLALKGPSNYTIQEEDFAAFEKVHKLIAIYEKKLIAKQIKKAEFAETDE</sequence>
<dbReference type="GeneID" id="94294539"/>
<organism evidence="1 2">
    <name type="scientific">Spironucleus salmonicida</name>
    <dbReference type="NCBI Taxonomy" id="348837"/>
    <lineage>
        <taxon>Eukaryota</taxon>
        <taxon>Metamonada</taxon>
        <taxon>Diplomonadida</taxon>
        <taxon>Hexamitidae</taxon>
        <taxon>Hexamitinae</taxon>
        <taxon>Spironucleus</taxon>
    </lineage>
</organism>
<dbReference type="Proteomes" id="UP000018208">
    <property type="component" value="Unassembled WGS sequence"/>
</dbReference>
<reference evidence="1 2" key="1">
    <citation type="journal article" date="2014" name="PLoS Genet.">
        <title>The Genome of Spironucleus salmonicida Highlights a Fish Pathogen Adapted to Fluctuating Environments.</title>
        <authorList>
            <person name="Xu F."/>
            <person name="Jerlstrom-Hultqvist J."/>
            <person name="Einarsson E."/>
            <person name="Astvaldsson A."/>
            <person name="Svard S.G."/>
            <person name="Andersson J.O."/>
        </authorList>
    </citation>
    <scope>NUCLEOTIDE SEQUENCE [LARGE SCALE GENOMIC DNA]</scope>
    <source>
        <strain evidence="1 2">ATCC 50377</strain>
    </source>
</reference>
<comment type="caution">
    <text evidence="1">The sequence shown here is derived from an EMBL/GenBank/DDBJ whole genome shotgun (WGS) entry which is preliminary data.</text>
</comment>
<evidence type="ECO:0000313" key="2">
    <source>
        <dbReference type="Proteomes" id="UP000018208"/>
    </source>
</evidence>
<gene>
    <name evidence="1" type="ORF">SS50377_20516</name>
</gene>
<dbReference type="EMBL" id="AUWU02000001">
    <property type="protein sequence ID" value="KAH0577165.1"/>
    <property type="molecule type" value="Genomic_DNA"/>
</dbReference>
<protein>
    <submittedName>
        <fullName evidence="1">Uncharacterized protein</fullName>
    </submittedName>
</protein>
<dbReference type="AlphaFoldDB" id="A0A9P8LZH8"/>